<evidence type="ECO:0000256" key="4">
    <source>
        <dbReference type="ARBA" id="ARBA00012417"/>
    </source>
</evidence>
<dbReference type="PRINTS" id="PR00868">
    <property type="entry name" value="DNAPOLI"/>
</dbReference>
<dbReference type="GO" id="GO:0097681">
    <property type="term" value="P:double-strand break repair via alternative nonhomologous end joining"/>
    <property type="evidence" value="ECO:0007669"/>
    <property type="project" value="TreeGrafter"/>
</dbReference>
<dbReference type="GO" id="GO:0006261">
    <property type="term" value="P:DNA-templated DNA replication"/>
    <property type="evidence" value="ECO:0007669"/>
    <property type="project" value="InterPro"/>
</dbReference>
<evidence type="ECO:0000256" key="9">
    <source>
        <dbReference type="ARBA" id="ARBA00022801"/>
    </source>
</evidence>
<keyword evidence="9" id="KW-0378">Hydrolase</keyword>
<dbReference type="GO" id="GO:0042575">
    <property type="term" value="C:DNA polymerase complex"/>
    <property type="evidence" value="ECO:0007669"/>
    <property type="project" value="UniProtKB-ARBA"/>
</dbReference>
<organism evidence="19 20">
    <name type="scientific">Popillia japonica</name>
    <name type="common">Japanese beetle</name>
    <dbReference type="NCBI Taxonomy" id="7064"/>
    <lineage>
        <taxon>Eukaryota</taxon>
        <taxon>Metazoa</taxon>
        <taxon>Ecdysozoa</taxon>
        <taxon>Arthropoda</taxon>
        <taxon>Hexapoda</taxon>
        <taxon>Insecta</taxon>
        <taxon>Pterygota</taxon>
        <taxon>Neoptera</taxon>
        <taxon>Endopterygota</taxon>
        <taxon>Coleoptera</taxon>
        <taxon>Polyphaga</taxon>
        <taxon>Scarabaeiformia</taxon>
        <taxon>Scarabaeidae</taxon>
        <taxon>Rutelinae</taxon>
        <taxon>Popillia</taxon>
    </lineage>
</organism>
<evidence type="ECO:0000313" key="19">
    <source>
        <dbReference type="EMBL" id="KAK9703720.1"/>
    </source>
</evidence>
<dbReference type="InterPro" id="IPR012337">
    <property type="entry name" value="RNaseH-like_sf"/>
</dbReference>
<dbReference type="Gene3D" id="1.10.3380.20">
    <property type="match status" value="1"/>
</dbReference>
<sequence>MTENFLLNDTFDGISFSVSGKIKTELIGELETIASNGLSSNKVVNFTPRSQSVTFDYDSIFLSDSFTFSTQNTELSTTQKCSEDIFNNSNRVSNTSCESNAVTVDESKNNKIKNFAGSKQEENINRKNANLNLKGTLSNKTYKLSEWNLPELILKSYAKRNITDMFEWQYECLDNVEILEKNKNLVYSAPTSAGKTLVSEILAIKTLLERNKKVIFILPFVSVVREKMFYFQDILNTSGIRVEGFMGTYNPPGGFQTVQMAICTIEKANSLVNRLLEENKLSDIGAVIVDEMHLIGDPNRGYLLELLLTKLNFMCLKYTEVNIQIIGMSATLPNLNLLADWLSAVLYTTDYRPIPLYEQYHVNGEIYDNKMILTRKLPILNELETDTDNILQLCLETIESSCSVLIFCPTKNWCENLAQQIAIAIFKLGTNETTHFRDCLRNQLNPEIISEVLEQLKRCPAGLDKILNKTISFGVAFHHAGLTMDERDIVEGVNLPARRVIIRTPIFHGKPIDTLTYRQMIGRAGRMGKDTAGESLLICQKNDYKIAKELMSANLEPIESCLSGSGKFKRAILEVIASGVVSTPEDVLLFTSCTLYATEDNSLENPVEKALSFLTNNQFVRLQMLENGDKQYVATSLGKACLSSSMSPEDGLSLFTELEKARQCFVLETELHLIYIVTPYTACSQWGNIDWMFYMELWQKLSPSMKRVGDLVGVRDHFLINASRGRIQTNTNKSFNDLQIHKRFFVSLALQDLVNEVPLNDVAEKFNCTRGTLQSLQQSASTFAGMVTSFSRQLGWSSVEILISQFQDRLHFGVNRDLLDLMRLPILNGPRARALYNAGIQTLVHLASAKIEIVENALHKMTPFESEKEREGETKYEAEQRNKVRTIWVTGKQGLTEKEAAEMLIVDARHYLELELGVIGAKWDQSNNSSMEETERDTATAESDESNKPSSNINTETQKTDTVNLSCNSDLFRESNNSLHSNNYNEISNISSENDKNKLAANKLSESLGVKINWSNDSLFENSFETINSTSKLSTNQLTERNSPCNIKISEENQCQISPLCGNTLLGNAFASSFTLLDSSNQKNKSMESSTPSNTSNECICSSQNLAELLNTPLKTITANRLSVSARKRNRSSTEDVINSNSENSCLDQTPVKKKKSLNKKTKLGKKSQVIKNIDSTFIISEGSDLSKTDYESLQETSSVDLSNIEIIDVCSNRELFKCFCKELREQKQISLSLGCIKLQIVKSKIGKNILNEENQNCDENLKFQYENKQLKGICIAWGGNTAYYVDFDSEIIESQLKIVLLKNTLKNPELKVKVFDSKEQIKLLKLFLKIDVNTKLEDPKVADWLLEPEGRERNLQAMAVKYAPEAIKLVQLAGGCKGVGSIGLDSNSSVKPRIRSAIEAVSTWHIVNSSLDVIAEQDMRLLHTYYIEMACILILAKMELHGFSVDQQELQNLSDILHNYCKILENKAYRLAGRSFSFTSPTDVARILGMSKNGRRISTNKQALEKSDNPIASLIIQWRKINCVLTKMLYPFLKMVHINRIYGNCITFSATGRISMQEPNLQTIPRDFEFINPNNGEIEMINCRDVFKTGGDCILLSADYCQLELRLLAHLSKDPHLCAIMRTKEDVFKSIAAKLNNVVESQVTDQLRQRAKQICYGIIYGMGVKALSEQLNSSEDEAKSFLEEFHNKYPAINVYIKQVIAECNKEGYVITITGRRRYLPHIKHQHAATRSQAERQAVNTTIQGSAADIAKNAMVVIEKHIQEKFKTSKNKPKLILQLHDEFLYETPQKYANSLAKILKRCMENSVQLGIPFPVKIKQGKSWGSLKEVNL</sequence>
<keyword evidence="6" id="KW-0548">Nucleotidyltransferase</keyword>
<dbReference type="InterPro" id="IPR014001">
    <property type="entry name" value="Helicase_ATP-bd"/>
</dbReference>
<dbReference type="FunFam" id="1.10.3380.20:FF:000001">
    <property type="entry name" value="DNA polymerase theta"/>
    <property type="match status" value="1"/>
</dbReference>
<dbReference type="PROSITE" id="PS51194">
    <property type="entry name" value="HELICASE_CTER"/>
    <property type="match status" value="1"/>
</dbReference>
<keyword evidence="5" id="KW-0808">Transferase</keyword>
<keyword evidence="13" id="KW-0539">Nucleus</keyword>
<accession>A0AAW1JJ26</accession>
<keyword evidence="7" id="KW-0547">Nucleotide-binding</keyword>
<dbReference type="InterPro" id="IPR046931">
    <property type="entry name" value="HTH_61"/>
</dbReference>
<dbReference type="EMBL" id="JASPKY010000364">
    <property type="protein sequence ID" value="KAK9703720.1"/>
    <property type="molecule type" value="Genomic_DNA"/>
</dbReference>
<keyword evidence="20" id="KW-1185">Reference proteome</keyword>
<dbReference type="InterPro" id="IPR036397">
    <property type="entry name" value="RNaseH_sf"/>
</dbReference>
<dbReference type="Pfam" id="PF20470">
    <property type="entry name" value="HTH_61"/>
    <property type="match status" value="1"/>
</dbReference>
<evidence type="ECO:0000256" key="2">
    <source>
        <dbReference type="ARBA" id="ARBA00004123"/>
    </source>
</evidence>
<name>A0AAW1JJ26_POPJA</name>
<evidence type="ECO:0000313" key="20">
    <source>
        <dbReference type="Proteomes" id="UP001458880"/>
    </source>
</evidence>
<dbReference type="Gene3D" id="3.30.420.10">
    <property type="entry name" value="Ribonuclease H-like superfamily/Ribonuclease H"/>
    <property type="match status" value="1"/>
</dbReference>
<dbReference type="PROSITE" id="PS00447">
    <property type="entry name" value="DNA_POLYMERASE_A"/>
    <property type="match status" value="1"/>
</dbReference>
<dbReference type="GO" id="GO:0004386">
    <property type="term" value="F:helicase activity"/>
    <property type="evidence" value="ECO:0007669"/>
    <property type="project" value="UniProtKB-KW"/>
</dbReference>
<dbReference type="GO" id="GO:0005634">
    <property type="term" value="C:nucleus"/>
    <property type="evidence" value="ECO:0007669"/>
    <property type="project" value="UniProtKB-SubCell"/>
</dbReference>
<dbReference type="Pfam" id="PF21099">
    <property type="entry name" value="POLQ_helical"/>
    <property type="match status" value="1"/>
</dbReference>
<proteinExistence type="inferred from homology"/>
<dbReference type="Pfam" id="PF00476">
    <property type="entry name" value="DNA_pol_A"/>
    <property type="match status" value="1"/>
</dbReference>
<dbReference type="PROSITE" id="PS51192">
    <property type="entry name" value="HELICASE_ATP_BIND_1"/>
    <property type="match status" value="1"/>
</dbReference>
<keyword evidence="19" id="KW-0347">Helicase</keyword>
<dbReference type="CDD" id="cd08638">
    <property type="entry name" value="DNA_pol_A_theta"/>
    <property type="match status" value="1"/>
</dbReference>
<evidence type="ECO:0000256" key="11">
    <source>
        <dbReference type="ARBA" id="ARBA00022932"/>
    </source>
</evidence>
<keyword evidence="8" id="KW-0227">DNA damage</keyword>
<evidence type="ECO:0000256" key="14">
    <source>
        <dbReference type="ARBA" id="ARBA00049244"/>
    </source>
</evidence>
<dbReference type="GO" id="GO:0003887">
    <property type="term" value="F:DNA-directed DNA polymerase activity"/>
    <property type="evidence" value="ECO:0007669"/>
    <property type="project" value="UniProtKB-KW"/>
</dbReference>
<evidence type="ECO:0000256" key="8">
    <source>
        <dbReference type="ARBA" id="ARBA00022763"/>
    </source>
</evidence>
<dbReference type="InterPro" id="IPR027417">
    <property type="entry name" value="P-loop_NTPase"/>
</dbReference>
<dbReference type="SMART" id="SM00487">
    <property type="entry name" value="DEXDc"/>
    <property type="match status" value="1"/>
</dbReference>
<evidence type="ECO:0000256" key="16">
    <source>
        <dbReference type="SAM" id="MobiDB-lite"/>
    </source>
</evidence>
<feature type="compositionally biased region" description="Polar residues" evidence="16">
    <location>
        <begin position="948"/>
        <end position="960"/>
    </location>
</feature>
<dbReference type="GO" id="GO:0016787">
    <property type="term" value="F:hydrolase activity"/>
    <property type="evidence" value="ECO:0007669"/>
    <property type="project" value="UniProtKB-KW"/>
</dbReference>
<evidence type="ECO:0000256" key="12">
    <source>
        <dbReference type="ARBA" id="ARBA00023204"/>
    </source>
</evidence>
<dbReference type="Proteomes" id="UP001458880">
    <property type="component" value="Unassembled WGS sequence"/>
</dbReference>
<dbReference type="SUPFAM" id="SSF158702">
    <property type="entry name" value="Sec63 N-terminal domain-like"/>
    <property type="match status" value="1"/>
</dbReference>
<evidence type="ECO:0000256" key="1">
    <source>
        <dbReference type="ARBA" id="ARBA00001946"/>
    </source>
</evidence>
<dbReference type="GO" id="GO:0005524">
    <property type="term" value="F:ATP binding"/>
    <property type="evidence" value="ECO:0007669"/>
    <property type="project" value="UniProtKB-KW"/>
</dbReference>
<dbReference type="InterPro" id="IPR048960">
    <property type="entry name" value="POLQ-like_helical"/>
</dbReference>
<dbReference type="FunFam" id="1.10.150.20:FF:000070">
    <property type="entry name" value="DNA polymerase I, putative"/>
    <property type="match status" value="1"/>
</dbReference>
<dbReference type="Gene3D" id="1.10.150.20">
    <property type="entry name" value="5' to 3' exonuclease, C-terminal subdomain"/>
    <property type="match status" value="1"/>
</dbReference>
<evidence type="ECO:0000256" key="6">
    <source>
        <dbReference type="ARBA" id="ARBA00022695"/>
    </source>
</evidence>
<evidence type="ECO:0000256" key="5">
    <source>
        <dbReference type="ARBA" id="ARBA00022679"/>
    </source>
</evidence>
<dbReference type="InterPro" id="IPR036390">
    <property type="entry name" value="WH_DNA-bd_sf"/>
</dbReference>
<comment type="caution">
    <text evidence="19">The sequence shown here is derived from an EMBL/GenBank/DDBJ whole genome shotgun (WGS) entry which is preliminary data.</text>
</comment>
<dbReference type="InterPro" id="IPR001098">
    <property type="entry name" value="DNA-dir_DNA_pol_A_palm_dom"/>
</dbReference>
<dbReference type="InterPro" id="IPR011545">
    <property type="entry name" value="DEAD/DEAH_box_helicase_dom"/>
</dbReference>
<evidence type="ECO:0000259" key="18">
    <source>
        <dbReference type="PROSITE" id="PS51194"/>
    </source>
</evidence>
<evidence type="ECO:0000256" key="13">
    <source>
        <dbReference type="ARBA" id="ARBA00023242"/>
    </source>
</evidence>
<feature type="region of interest" description="Disordered" evidence="16">
    <location>
        <begin position="926"/>
        <end position="960"/>
    </location>
</feature>
<dbReference type="Gene3D" id="3.30.70.370">
    <property type="match status" value="1"/>
</dbReference>
<evidence type="ECO:0000256" key="7">
    <source>
        <dbReference type="ARBA" id="ARBA00022741"/>
    </source>
</evidence>
<dbReference type="CDD" id="cd18795">
    <property type="entry name" value="SF2_C_Ski2"/>
    <property type="match status" value="1"/>
</dbReference>
<dbReference type="SUPFAM" id="SSF46785">
    <property type="entry name" value="Winged helix' DNA-binding domain"/>
    <property type="match status" value="1"/>
</dbReference>
<feature type="domain" description="Helicase C-terminal" evidence="18">
    <location>
        <begin position="389"/>
        <end position="576"/>
    </location>
</feature>
<dbReference type="SMART" id="SM00482">
    <property type="entry name" value="POLAc"/>
    <property type="match status" value="1"/>
</dbReference>
<dbReference type="SUPFAM" id="SSF56672">
    <property type="entry name" value="DNA/RNA polymerases"/>
    <property type="match status" value="1"/>
</dbReference>
<dbReference type="FunFam" id="3.40.50.300:FF:000813">
    <property type="entry name" value="helicase POLQ-like isoform X1"/>
    <property type="match status" value="1"/>
</dbReference>
<feature type="region of interest" description="Disordered" evidence="16">
    <location>
        <begin position="1124"/>
        <end position="1154"/>
    </location>
</feature>
<dbReference type="Gene3D" id="1.10.10.10">
    <property type="entry name" value="Winged helix-like DNA-binding domain superfamily/Winged helix DNA-binding domain"/>
    <property type="match status" value="1"/>
</dbReference>
<comment type="subcellular location">
    <subcellularLocation>
        <location evidence="2">Nucleus</location>
    </subcellularLocation>
</comment>
<evidence type="ECO:0000256" key="15">
    <source>
        <dbReference type="ARBA" id="ARBA00074669"/>
    </source>
</evidence>
<dbReference type="Gene3D" id="3.40.50.300">
    <property type="entry name" value="P-loop containing nucleotide triphosphate hydrolases"/>
    <property type="match status" value="2"/>
</dbReference>
<dbReference type="SUPFAM" id="SSF52540">
    <property type="entry name" value="P-loop containing nucleoside triphosphate hydrolases"/>
    <property type="match status" value="1"/>
</dbReference>
<dbReference type="EC" id="2.7.7.7" evidence="4"/>
<evidence type="ECO:0000256" key="3">
    <source>
        <dbReference type="ARBA" id="ARBA00007705"/>
    </source>
</evidence>
<dbReference type="InterPro" id="IPR043502">
    <property type="entry name" value="DNA/RNA_pol_sf"/>
</dbReference>
<keyword evidence="10" id="KW-0067">ATP-binding</keyword>
<keyword evidence="12" id="KW-0234">DNA repair</keyword>
<evidence type="ECO:0000256" key="10">
    <source>
        <dbReference type="ARBA" id="ARBA00022840"/>
    </source>
</evidence>
<dbReference type="Gene3D" id="1.20.1060.10">
    <property type="entry name" value="Taq DNA Polymerase, Chain T, domain 4"/>
    <property type="match status" value="1"/>
</dbReference>
<dbReference type="GO" id="GO:0003677">
    <property type="term" value="F:DNA binding"/>
    <property type="evidence" value="ECO:0007669"/>
    <property type="project" value="InterPro"/>
</dbReference>
<reference evidence="19 20" key="1">
    <citation type="journal article" date="2024" name="BMC Genomics">
        <title>De novo assembly and annotation of Popillia japonica's genome with initial clues to its potential as an invasive pest.</title>
        <authorList>
            <person name="Cucini C."/>
            <person name="Boschi S."/>
            <person name="Funari R."/>
            <person name="Cardaioli E."/>
            <person name="Iannotti N."/>
            <person name="Marturano G."/>
            <person name="Paoli F."/>
            <person name="Bruttini M."/>
            <person name="Carapelli A."/>
            <person name="Frati F."/>
            <person name="Nardi F."/>
        </authorList>
    </citation>
    <scope>NUCLEOTIDE SEQUENCE [LARGE SCALE GENOMIC DNA]</scope>
    <source>
        <strain evidence="19">DMR45628</strain>
    </source>
</reference>
<dbReference type="InterPro" id="IPR002298">
    <property type="entry name" value="DNA_polymerase_A"/>
</dbReference>
<feature type="domain" description="Helicase ATP-binding" evidence="17">
    <location>
        <begin position="176"/>
        <end position="350"/>
    </location>
</feature>
<dbReference type="CDD" id="cd18026">
    <property type="entry name" value="DEXHc_POLQ-like"/>
    <property type="match status" value="1"/>
</dbReference>
<comment type="catalytic activity">
    <reaction evidence="14">
        <text>DNA(n) + a 2'-deoxyribonucleoside 5'-triphosphate = DNA(n+1) + diphosphate</text>
        <dbReference type="Rhea" id="RHEA:22508"/>
        <dbReference type="Rhea" id="RHEA-COMP:17339"/>
        <dbReference type="Rhea" id="RHEA-COMP:17340"/>
        <dbReference type="ChEBI" id="CHEBI:33019"/>
        <dbReference type="ChEBI" id="CHEBI:61560"/>
        <dbReference type="ChEBI" id="CHEBI:173112"/>
        <dbReference type="EC" id="2.7.7.7"/>
    </reaction>
</comment>
<dbReference type="InterPro" id="IPR001650">
    <property type="entry name" value="Helicase_C-like"/>
</dbReference>
<keyword evidence="11" id="KW-0239">DNA-directed DNA polymerase</keyword>
<evidence type="ECO:0000259" key="17">
    <source>
        <dbReference type="PROSITE" id="PS51192"/>
    </source>
</evidence>
<dbReference type="SUPFAM" id="SSF53098">
    <property type="entry name" value="Ribonuclease H-like"/>
    <property type="match status" value="1"/>
</dbReference>
<comment type="similarity">
    <text evidence="3">Belongs to the DNA polymerase type-A family.</text>
</comment>
<protein>
    <recommendedName>
        <fullName evidence="15">DNA polymerase theta</fullName>
        <ecNumber evidence="4">2.7.7.7</ecNumber>
    </recommendedName>
</protein>
<dbReference type="PANTHER" id="PTHR10133:SF62">
    <property type="entry name" value="DNA POLYMERASE THETA"/>
    <property type="match status" value="1"/>
</dbReference>
<dbReference type="InterPro" id="IPR036388">
    <property type="entry name" value="WH-like_DNA-bd_sf"/>
</dbReference>
<dbReference type="InterPro" id="IPR019760">
    <property type="entry name" value="DNA-dir_DNA_pol_A_CS"/>
</dbReference>
<feature type="compositionally biased region" description="Polar residues" evidence="16">
    <location>
        <begin position="1135"/>
        <end position="1148"/>
    </location>
</feature>
<comment type="cofactor">
    <cofactor evidence="1">
        <name>Mg(2+)</name>
        <dbReference type="ChEBI" id="CHEBI:18420"/>
    </cofactor>
</comment>
<dbReference type="PANTHER" id="PTHR10133">
    <property type="entry name" value="DNA POLYMERASE I"/>
    <property type="match status" value="1"/>
</dbReference>
<gene>
    <name evidence="19" type="ORF">QE152_g29142</name>
</gene>
<dbReference type="Pfam" id="PF00270">
    <property type="entry name" value="DEAD"/>
    <property type="match status" value="1"/>
</dbReference>